<accession>A0A209A7T0</accession>
<dbReference type="SUPFAM" id="SSF49401">
    <property type="entry name" value="Bacterial adhesins"/>
    <property type="match status" value="1"/>
</dbReference>
<organism evidence="2 3">
    <name type="scientific">Yersinia intermedia</name>
    <dbReference type="NCBI Taxonomy" id="631"/>
    <lineage>
        <taxon>Bacteria</taxon>
        <taxon>Pseudomonadati</taxon>
        <taxon>Pseudomonadota</taxon>
        <taxon>Gammaproteobacteria</taxon>
        <taxon>Enterobacterales</taxon>
        <taxon>Yersiniaceae</taxon>
        <taxon>Yersinia</taxon>
    </lineage>
</organism>
<dbReference type="AlphaFoldDB" id="A0A209A7T0"/>
<dbReference type="GO" id="GO:0007155">
    <property type="term" value="P:cell adhesion"/>
    <property type="evidence" value="ECO:0007669"/>
    <property type="project" value="InterPro"/>
</dbReference>
<sequence>MQLDGNTVNGSTTALSLNNSGTDGAASGYGVQIITGSSPIVIGTPTAVATTTSGQVSIPLKARYIKTSANSNGGVANSTATFTMTYE</sequence>
<evidence type="ECO:0000313" key="3">
    <source>
        <dbReference type="Proteomes" id="UP000196440"/>
    </source>
</evidence>
<evidence type="ECO:0008006" key="4">
    <source>
        <dbReference type="Google" id="ProtNLM"/>
    </source>
</evidence>
<evidence type="ECO:0000256" key="1">
    <source>
        <dbReference type="SAM" id="MobiDB-lite"/>
    </source>
</evidence>
<comment type="caution">
    <text evidence="2">The sequence shown here is derived from an EMBL/GenBank/DDBJ whole genome shotgun (WGS) entry which is preliminary data.</text>
</comment>
<evidence type="ECO:0000313" key="2">
    <source>
        <dbReference type="EMBL" id="OVZ88720.1"/>
    </source>
</evidence>
<dbReference type="Gene3D" id="2.60.40.1090">
    <property type="entry name" value="Fimbrial-type adhesion domain"/>
    <property type="match status" value="1"/>
</dbReference>
<dbReference type="InterPro" id="IPR008966">
    <property type="entry name" value="Adhesion_dom_sf"/>
</dbReference>
<protein>
    <recommendedName>
        <fullName evidence="4">Fimbrial-type adhesion domain-containing protein</fullName>
    </recommendedName>
</protein>
<proteinExistence type="predicted"/>
<dbReference type="EMBL" id="NHOI01000006">
    <property type="protein sequence ID" value="OVZ88720.1"/>
    <property type="molecule type" value="Genomic_DNA"/>
</dbReference>
<feature type="compositionally biased region" description="Polar residues" evidence="1">
    <location>
        <begin position="1"/>
        <end position="22"/>
    </location>
</feature>
<dbReference type="GO" id="GO:0009289">
    <property type="term" value="C:pilus"/>
    <property type="evidence" value="ECO:0007669"/>
    <property type="project" value="InterPro"/>
</dbReference>
<name>A0A209A7T0_YERIN</name>
<dbReference type="Proteomes" id="UP000196440">
    <property type="component" value="Unassembled WGS sequence"/>
</dbReference>
<gene>
    <name evidence="2" type="ORF">CBW57_05150</name>
</gene>
<dbReference type="InterPro" id="IPR036937">
    <property type="entry name" value="Adhesion_dom_fimbrial_sf"/>
</dbReference>
<feature type="region of interest" description="Disordered" evidence="1">
    <location>
        <begin position="1"/>
        <end position="23"/>
    </location>
</feature>
<reference evidence="2 3" key="1">
    <citation type="submission" date="2017-05" db="EMBL/GenBank/DDBJ databases">
        <title>Whole genome sequencing of Yersinia kristensenii.</title>
        <authorList>
            <person name="Campioni F."/>
        </authorList>
    </citation>
    <scope>NUCLEOTIDE SEQUENCE [LARGE SCALE GENOMIC DNA]</scope>
    <source>
        <strain evidence="2 3">CFSAN060536</strain>
    </source>
</reference>